<organism evidence="1 2">
    <name type="scientific">Lysinibacillus macroides</name>
    <dbReference type="NCBI Taxonomy" id="33935"/>
    <lineage>
        <taxon>Bacteria</taxon>
        <taxon>Bacillati</taxon>
        <taxon>Bacillota</taxon>
        <taxon>Bacilli</taxon>
        <taxon>Bacillales</taxon>
        <taxon>Bacillaceae</taxon>
        <taxon>Lysinibacillus</taxon>
    </lineage>
</organism>
<keyword evidence="2" id="KW-1185">Reference proteome</keyword>
<evidence type="ECO:0000313" key="1">
    <source>
        <dbReference type="EMBL" id="KOY81559.1"/>
    </source>
</evidence>
<protein>
    <submittedName>
        <fullName evidence="1">Uncharacterized protein</fullName>
    </submittedName>
</protein>
<dbReference type="Proteomes" id="UP000037977">
    <property type="component" value="Unassembled WGS sequence"/>
</dbReference>
<reference evidence="1 2" key="1">
    <citation type="submission" date="2015-07" db="EMBL/GenBank/DDBJ databases">
        <title>Genome sequencing project for genomic taxonomy and phylogenomics of Bacillus-like bacteria.</title>
        <authorList>
            <person name="Liu B."/>
            <person name="Wang J."/>
            <person name="Zhu Y."/>
            <person name="Liu G."/>
            <person name="Chen Q."/>
            <person name="Chen Z."/>
            <person name="Che J."/>
            <person name="Ge C."/>
            <person name="Shi H."/>
            <person name="Pan Z."/>
            <person name="Liu X."/>
        </authorList>
    </citation>
    <scope>NUCLEOTIDE SEQUENCE [LARGE SCALE GENOMIC DNA]</scope>
    <source>
        <strain evidence="1 2">DSM 54</strain>
    </source>
</reference>
<dbReference type="AlphaFoldDB" id="A0A0M9DIG4"/>
<dbReference type="RefSeq" id="WP_053995624.1">
    <property type="nucleotide sequence ID" value="NZ_CP065643.1"/>
</dbReference>
<proteinExistence type="predicted"/>
<evidence type="ECO:0000313" key="2">
    <source>
        <dbReference type="Proteomes" id="UP000037977"/>
    </source>
</evidence>
<gene>
    <name evidence="1" type="ORF">ADM90_14245</name>
</gene>
<comment type="caution">
    <text evidence="1">The sequence shown here is derived from an EMBL/GenBank/DDBJ whole genome shotgun (WGS) entry which is preliminary data.</text>
</comment>
<dbReference type="OrthoDB" id="2909032at2"/>
<name>A0A0M9DIG4_9BACI</name>
<sequence length="82" mass="9448">MLEITEKRLITTRKTHECYGCMGAINKGETVVFIIAKQDEQPIRFHLHQECNIKLAKNKNALDGIYYGCLNDLQPTPQWLAE</sequence>
<dbReference type="STRING" id="33935.ADM90_14245"/>
<dbReference type="EMBL" id="LGCI01000009">
    <property type="protein sequence ID" value="KOY81559.1"/>
    <property type="molecule type" value="Genomic_DNA"/>
</dbReference>
<dbReference type="PATRIC" id="fig|33935.3.peg.4866"/>
<accession>A0A0M9DIG4</accession>